<proteinExistence type="predicted"/>
<reference evidence="1 2" key="1">
    <citation type="submission" date="2018-06" db="EMBL/GenBank/DDBJ databases">
        <title>Complete genome sequence of Paracoccus mutanolyticus strain RSP-02 isolated from cellulosic waste.</title>
        <authorList>
            <person name="Amrutha R.N."/>
            <person name="Shrivastav A."/>
            <person name="Buddana S.K."/>
            <person name="Deshpande U."/>
            <person name="Prakasham R.S."/>
        </authorList>
    </citation>
    <scope>NUCLEOTIDE SEQUENCE [LARGE SCALE GENOMIC DNA]</scope>
    <source>
        <strain evidence="1 2">RSP-02</strain>
    </source>
</reference>
<dbReference type="Proteomes" id="UP000249922">
    <property type="component" value="Chromosome"/>
</dbReference>
<evidence type="ECO:0000313" key="2">
    <source>
        <dbReference type="Proteomes" id="UP000249922"/>
    </source>
</evidence>
<protein>
    <recommendedName>
        <fullName evidence="3">Transposase</fullName>
    </recommendedName>
</protein>
<name>A0ABM6WNY2_9RHOB</name>
<evidence type="ECO:0008006" key="3">
    <source>
        <dbReference type="Google" id="ProtNLM"/>
    </source>
</evidence>
<keyword evidence="2" id="KW-1185">Reference proteome</keyword>
<organism evidence="1 2">
    <name type="scientific">Paracoccus mutanolyticus</name>
    <dbReference type="NCBI Taxonomy" id="1499308"/>
    <lineage>
        <taxon>Bacteria</taxon>
        <taxon>Pseudomonadati</taxon>
        <taxon>Pseudomonadota</taxon>
        <taxon>Alphaproteobacteria</taxon>
        <taxon>Rhodobacterales</taxon>
        <taxon>Paracoccaceae</taxon>
        <taxon>Paracoccus</taxon>
    </lineage>
</organism>
<accession>A0ABM6WNY2</accession>
<dbReference type="EMBL" id="CP030239">
    <property type="protein sequence ID" value="AWX92270.1"/>
    <property type="molecule type" value="Genomic_DNA"/>
</dbReference>
<sequence length="106" mass="11759">MRRPDHAAAKTQWRLVADQMRPKLRALANGSGIVHQDKRVSRRRAQQQGRVHLHLAVKDSLAEASTSCPPRGIRPETQERGCLHLPERPGVRLAVSVQTSARTSAS</sequence>
<gene>
    <name evidence="1" type="ORF">DPM13_00345</name>
</gene>
<evidence type="ECO:0000313" key="1">
    <source>
        <dbReference type="EMBL" id="AWX92270.1"/>
    </source>
</evidence>